<dbReference type="EMBL" id="GL732636">
    <property type="protein sequence ID" value="EFX69437.1"/>
    <property type="molecule type" value="Genomic_DNA"/>
</dbReference>
<name>E9HFI8_DAPPU</name>
<reference evidence="1 2" key="1">
    <citation type="journal article" date="2011" name="Science">
        <title>The ecoresponsive genome of Daphnia pulex.</title>
        <authorList>
            <person name="Colbourne J.K."/>
            <person name="Pfrender M.E."/>
            <person name="Gilbert D."/>
            <person name="Thomas W.K."/>
            <person name="Tucker A."/>
            <person name="Oakley T.H."/>
            <person name="Tokishita S."/>
            <person name="Aerts A."/>
            <person name="Arnold G.J."/>
            <person name="Basu M.K."/>
            <person name="Bauer D.J."/>
            <person name="Caceres C.E."/>
            <person name="Carmel L."/>
            <person name="Casola C."/>
            <person name="Choi J.H."/>
            <person name="Detter J.C."/>
            <person name="Dong Q."/>
            <person name="Dusheyko S."/>
            <person name="Eads B.D."/>
            <person name="Frohlich T."/>
            <person name="Geiler-Samerotte K.A."/>
            <person name="Gerlach D."/>
            <person name="Hatcher P."/>
            <person name="Jogdeo S."/>
            <person name="Krijgsveld J."/>
            <person name="Kriventseva E.V."/>
            <person name="Kultz D."/>
            <person name="Laforsch C."/>
            <person name="Lindquist E."/>
            <person name="Lopez J."/>
            <person name="Manak J.R."/>
            <person name="Muller J."/>
            <person name="Pangilinan J."/>
            <person name="Patwardhan R.P."/>
            <person name="Pitluck S."/>
            <person name="Pritham E.J."/>
            <person name="Rechtsteiner A."/>
            <person name="Rho M."/>
            <person name="Rogozin I.B."/>
            <person name="Sakarya O."/>
            <person name="Salamov A."/>
            <person name="Schaack S."/>
            <person name="Shapiro H."/>
            <person name="Shiga Y."/>
            <person name="Skalitzky C."/>
            <person name="Smith Z."/>
            <person name="Souvorov A."/>
            <person name="Sung W."/>
            <person name="Tang Z."/>
            <person name="Tsuchiya D."/>
            <person name="Tu H."/>
            <person name="Vos H."/>
            <person name="Wang M."/>
            <person name="Wolf Y.I."/>
            <person name="Yamagata H."/>
            <person name="Yamada T."/>
            <person name="Ye Y."/>
            <person name="Shaw J.R."/>
            <person name="Andrews J."/>
            <person name="Crease T.J."/>
            <person name="Tang H."/>
            <person name="Lucas S.M."/>
            <person name="Robertson H.M."/>
            <person name="Bork P."/>
            <person name="Koonin E.V."/>
            <person name="Zdobnov E.M."/>
            <person name="Grigoriev I.V."/>
            <person name="Lynch M."/>
            <person name="Boore J.L."/>
        </authorList>
    </citation>
    <scope>NUCLEOTIDE SEQUENCE [LARGE SCALE GENOMIC DNA]</scope>
</reference>
<dbReference type="HOGENOM" id="CLU_2560580_0_0_1"/>
<organism evidence="1 2">
    <name type="scientific">Daphnia pulex</name>
    <name type="common">Water flea</name>
    <dbReference type="NCBI Taxonomy" id="6669"/>
    <lineage>
        <taxon>Eukaryota</taxon>
        <taxon>Metazoa</taxon>
        <taxon>Ecdysozoa</taxon>
        <taxon>Arthropoda</taxon>
        <taxon>Crustacea</taxon>
        <taxon>Branchiopoda</taxon>
        <taxon>Diplostraca</taxon>
        <taxon>Cladocera</taxon>
        <taxon>Anomopoda</taxon>
        <taxon>Daphniidae</taxon>
        <taxon>Daphnia</taxon>
    </lineage>
</organism>
<evidence type="ECO:0000313" key="1">
    <source>
        <dbReference type="EMBL" id="EFX69437.1"/>
    </source>
</evidence>
<dbReference type="Proteomes" id="UP000000305">
    <property type="component" value="Unassembled WGS sequence"/>
</dbReference>
<dbReference type="InParanoid" id="E9HFI8"/>
<keyword evidence="2" id="KW-1185">Reference proteome</keyword>
<accession>E9HFI8</accession>
<sequence length="82" mass="9378">MYKSNDSQLSTPTSDLKHQLRSVQFKYKYKSEYKFKIVPVPVPIAQPSYIAPVVRNLTPQFAVYPGSVVFHLTNGRSLSFLQ</sequence>
<protein>
    <submittedName>
        <fullName evidence="1">Uncharacterized protein</fullName>
    </submittedName>
</protein>
<gene>
    <name evidence="1" type="ORF">DAPPUDRAFT_258513</name>
</gene>
<dbReference type="KEGG" id="dpx:DAPPUDRAFT_258513"/>
<evidence type="ECO:0000313" key="2">
    <source>
        <dbReference type="Proteomes" id="UP000000305"/>
    </source>
</evidence>
<dbReference type="AlphaFoldDB" id="E9HFI8"/>
<proteinExistence type="predicted"/>